<dbReference type="Proteomes" id="UP001497382">
    <property type="component" value="Unassembled WGS sequence"/>
</dbReference>
<protein>
    <submittedName>
        <fullName evidence="1">Uncharacterized protein</fullName>
    </submittedName>
</protein>
<gene>
    <name evidence="1" type="ORF">LARSCL_LOCUS22603</name>
</gene>
<name>A0AAV2C1L1_9ARAC</name>
<accession>A0AAV2C1L1</accession>
<organism evidence="1 2">
    <name type="scientific">Larinioides sclopetarius</name>
    <dbReference type="NCBI Taxonomy" id="280406"/>
    <lineage>
        <taxon>Eukaryota</taxon>
        <taxon>Metazoa</taxon>
        <taxon>Ecdysozoa</taxon>
        <taxon>Arthropoda</taxon>
        <taxon>Chelicerata</taxon>
        <taxon>Arachnida</taxon>
        <taxon>Araneae</taxon>
        <taxon>Araneomorphae</taxon>
        <taxon>Entelegynae</taxon>
        <taxon>Araneoidea</taxon>
        <taxon>Araneidae</taxon>
        <taxon>Larinioides</taxon>
    </lineage>
</organism>
<comment type="caution">
    <text evidence="1">The sequence shown here is derived from an EMBL/GenBank/DDBJ whole genome shotgun (WGS) entry which is preliminary data.</text>
</comment>
<evidence type="ECO:0000313" key="2">
    <source>
        <dbReference type="Proteomes" id="UP001497382"/>
    </source>
</evidence>
<sequence>MYVKFVISHVLGRVI</sequence>
<dbReference type="EMBL" id="CAXIEN010000763">
    <property type="protein sequence ID" value="CAL1301580.1"/>
    <property type="molecule type" value="Genomic_DNA"/>
</dbReference>
<keyword evidence="2" id="KW-1185">Reference proteome</keyword>
<reference evidence="1 2" key="1">
    <citation type="submission" date="2024-04" db="EMBL/GenBank/DDBJ databases">
        <authorList>
            <person name="Rising A."/>
            <person name="Reimegard J."/>
            <person name="Sonavane S."/>
            <person name="Akerstrom W."/>
            <person name="Nylinder S."/>
            <person name="Hedman E."/>
            <person name="Kallberg Y."/>
        </authorList>
    </citation>
    <scope>NUCLEOTIDE SEQUENCE [LARGE SCALE GENOMIC DNA]</scope>
</reference>
<proteinExistence type="predicted"/>
<evidence type="ECO:0000313" key="1">
    <source>
        <dbReference type="EMBL" id="CAL1301580.1"/>
    </source>
</evidence>